<evidence type="ECO:0000256" key="5">
    <source>
        <dbReference type="SAM" id="Phobius"/>
    </source>
</evidence>
<accession>A0A9P8L3C9</accession>
<evidence type="ECO:0000313" key="6">
    <source>
        <dbReference type="EMBL" id="KAH0553005.1"/>
    </source>
</evidence>
<dbReference type="Pfam" id="PF01544">
    <property type="entry name" value="CorA"/>
    <property type="match status" value="1"/>
</dbReference>
<evidence type="ECO:0000256" key="2">
    <source>
        <dbReference type="ARBA" id="ARBA00022692"/>
    </source>
</evidence>
<dbReference type="EMBL" id="JAGHQM010001653">
    <property type="protein sequence ID" value="KAH0553005.1"/>
    <property type="molecule type" value="Genomic_DNA"/>
</dbReference>
<evidence type="ECO:0000256" key="1">
    <source>
        <dbReference type="ARBA" id="ARBA00004651"/>
    </source>
</evidence>
<dbReference type="InterPro" id="IPR002523">
    <property type="entry name" value="MgTranspt_CorA/ZnTranspt_ZntB"/>
</dbReference>
<proteinExistence type="predicted"/>
<keyword evidence="2 5" id="KW-0812">Transmembrane</keyword>
<sequence>MCTVHLIELNHDNNNKLILVFTVVTVIFLPLSFVTGYLGMNTADIRSMANRQPLFWAIALPLTFTILAIALLVGLQGQCLYQRLRTYLSGPWLGKKLVAAATNNRKWKGRWRSEKAE</sequence>
<dbReference type="GO" id="GO:0015087">
    <property type="term" value="F:cobalt ion transmembrane transporter activity"/>
    <property type="evidence" value="ECO:0007669"/>
    <property type="project" value="TreeGrafter"/>
</dbReference>
<organism evidence="6 7">
    <name type="scientific">Trichoglossum hirsutum</name>
    <dbReference type="NCBI Taxonomy" id="265104"/>
    <lineage>
        <taxon>Eukaryota</taxon>
        <taxon>Fungi</taxon>
        <taxon>Dikarya</taxon>
        <taxon>Ascomycota</taxon>
        <taxon>Pezizomycotina</taxon>
        <taxon>Geoglossomycetes</taxon>
        <taxon>Geoglossales</taxon>
        <taxon>Geoglossaceae</taxon>
        <taxon>Trichoglossum</taxon>
    </lineage>
</organism>
<comment type="subcellular location">
    <subcellularLocation>
        <location evidence="1">Cell membrane</location>
        <topology evidence="1">Multi-pass membrane protein</topology>
    </subcellularLocation>
</comment>
<dbReference type="AlphaFoldDB" id="A0A9P8L3C9"/>
<name>A0A9P8L3C9_9PEZI</name>
<dbReference type="Proteomes" id="UP000750711">
    <property type="component" value="Unassembled WGS sequence"/>
</dbReference>
<dbReference type="GO" id="GO:0005886">
    <property type="term" value="C:plasma membrane"/>
    <property type="evidence" value="ECO:0007669"/>
    <property type="project" value="UniProtKB-SubCell"/>
</dbReference>
<keyword evidence="7" id="KW-1185">Reference proteome</keyword>
<dbReference type="GO" id="GO:0015095">
    <property type="term" value="F:magnesium ion transmembrane transporter activity"/>
    <property type="evidence" value="ECO:0007669"/>
    <property type="project" value="TreeGrafter"/>
</dbReference>
<dbReference type="PANTHER" id="PTHR46494">
    <property type="entry name" value="CORA FAMILY METAL ION TRANSPORTER (EUROFUNG)"/>
    <property type="match status" value="1"/>
</dbReference>
<dbReference type="InterPro" id="IPR045863">
    <property type="entry name" value="CorA_TM1_TM2"/>
</dbReference>
<evidence type="ECO:0000313" key="7">
    <source>
        <dbReference type="Proteomes" id="UP000750711"/>
    </source>
</evidence>
<keyword evidence="4 5" id="KW-0472">Membrane</keyword>
<feature type="transmembrane region" description="Helical" evidence="5">
    <location>
        <begin position="17"/>
        <end position="39"/>
    </location>
</feature>
<comment type="caution">
    <text evidence="6">The sequence shown here is derived from an EMBL/GenBank/DDBJ whole genome shotgun (WGS) entry which is preliminary data.</text>
</comment>
<dbReference type="Gene3D" id="1.20.58.340">
    <property type="entry name" value="Magnesium transport protein CorA, transmembrane region"/>
    <property type="match status" value="1"/>
</dbReference>
<dbReference type="GO" id="GO:0050897">
    <property type="term" value="F:cobalt ion binding"/>
    <property type="evidence" value="ECO:0007669"/>
    <property type="project" value="TreeGrafter"/>
</dbReference>
<protein>
    <submittedName>
        <fullName evidence="6">Uncharacterized protein</fullName>
    </submittedName>
</protein>
<keyword evidence="3 5" id="KW-1133">Transmembrane helix</keyword>
<dbReference type="PANTHER" id="PTHR46494:SF1">
    <property type="entry name" value="CORA FAMILY METAL ION TRANSPORTER (EUROFUNG)"/>
    <property type="match status" value="1"/>
</dbReference>
<reference evidence="6" key="1">
    <citation type="submission" date="2021-03" db="EMBL/GenBank/DDBJ databases">
        <title>Comparative genomics and phylogenomic investigation of the class Geoglossomycetes provide insights into ecological specialization and systematics.</title>
        <authorList>
            <person name="Melie T."/>
            <person name="Pirro S."/>
            <person name="Miller A.N."/>
            <person name="Quandt A."/>
        </authorList>
    </citation>
    <scope>NUCLEOTIDE SEQUENCE</scope>
    <source>
        <strain evidence="6">CAQ_001_2017</strain>
    </source>
</reference>
<dbReference type="SUPFAM" id="SSF144083">
    <property type="entry name" value="Magnesium transport protein CorA, transmembrane region"/>
    <property type="match status" value="1"/>
</dbReference>
<evidence type="ECO:0000256" key="4">
    <source>
        <dbReference type="ARBA" id="ARBA00023136"/>
    </source>
</evidence>
<feature type="transmembrane region" description="Helical" evidence="5">
    <location>
        <begin position="54"/>
        <end position="75"/>
    </location>
</feature>
<gene>
    <name evidence="6" type="ORF">GP486_006801</name>
</gene>
<evidence type="ECO:0000256" key="3">
    <source>
        <dbReference type="ARBA" id="ARBA00022989"/>
    </source>
</evidence>
<dbReference type="GO" id="GO:0000287">
    <property type="term" value="F:magnesium ion binding"/>
    <property type="evidence" value="ECO:0007669"/>
    <property type="project" value="TreeGrafter"/>
</dbReference>